<evidence type="ECO:0000256" key="7">
    <source>
        <dbReference type="ARBA" id="ARBA00022519"/>
    </source>
</evidence>
<dbReference type="UniPathway" id="UPA00705"/>
<gene>
    <name evidence="23" type="ORF">MNBD_GAMMA14-1880</name>
</gene>
<keyword evidence="12" id="KW-0677">Repeat</keyword>
<dbReference type="AlphaFoldDB" id="A0A3B0YLF2"/>
<comment type="subcellular location">
    <subcellularLocation>
        <location evidence="2">Cell inner membrane</location>
    </subcellularLocation>
</comment>
<keyword evidence="19 21" id="KW-0472">Membrane</keyword>
<evidence type="ECO:0000256" key="9">
    <source>
        <dbReference type="ARBA" id="ARBA00022660"/>
    </source>
</evidence>
<dbReference type="InterPro" id="IPR009056">
    <property type="entry name" value="Cyt_c-like_dom"/>
</dbReference>
<dbReference type="GO" id="GO:0016491">
    <property type="term" value="F:oxidoreductase activity"/>
    <property type="evidence" value="ECO:0007669"/>
    <property type="project" value="UniProtKB-KW"/>
</dbReference>
<keyword evidence="17" id="KW-0408">Iron</keyword>
<evidence type="ECO:0000313" key="23">
    <source>
        <dbReference type="EMBL" id="VAW81778.1"/>
    </source>
</evidence>
<dbReference type="PANTHER" id="PTHR33751:SF1">
    <property type="entry name" value="CBB3-TYPE CYTOCHROME C OXIDASE SUBUNIT FIXP"/>
    <property type="match status" value="1"/>
</dbReference>
<dbReference type="SUPFAM" id="SSF46626">
    <property type="entry name" value="Cytochrome c"/>
    <property type="match status" value="2"/>
</dbReference>
<organism evidence="23">
    <name type="scientific">hydrothermal vent metagenome</name>
    <dbReference type="NCBI Taxonomy" id="652676"/>
    <lineage>
        <taxon>unclassified sequences</taxon>
        <taxon>metagenomes</taxon>
        <taxon>ecological metagenomes</taxon>
    </lineage>
</organism>
<keyword evidence="9" id="KW-0679">Respiratory chain</keyword>
<comment type="cofactor">
    <cofactor evidence="1">
        <name>heme c</name>
        <dbReference type="ChEBI" id="CHEBI:61717"/>
    </cofactor>
</comment>
<keyword evidence="8" id="KW-0349">Heme</keyword>
<dbReference type="GO" id="GO:0005886">
    <property type="term" value="C:plasma membrane"/>
    <property type="evidence" value="ECO:0007669"/>
    <property type="project" value="UniProtKB-SubCell"/>
</dbReference>
<evidence type="ECO:0000256" key="17">
    <source>
        <dbReference type="ARBA" id="ARBA00023004"/>
    </source>
</evidence>
<reference evidence="23" key="1">
    <citation type="submission" date="2018-06" db="EMBL/GenBank/DDBJ databases">
        <authorList>
            <person name="Zhirakovskaya E."/>
        </authorList>
    </citation>
    <scope>NUCLEOTIDE SEQUENCE</scope>
</reference>
<evidence type="ECO:0000256" key="6">
    <source>
        <dbReference type="ARBA" id="ARBA00022475"/>
    </source>
</evidence>
<keyword evidence="5" id="KW-0813">Transport</keyword>
<name>A0A3B0YLF2_9ZZZZ</name>
<dbReference type="InterPro" id="IPR036909">
    <property type="entry name" value="Cyt_c-like_dom_sf"/>
</dbReference>
<evidence type="ECO:0000256" key="14">
    <source>
        <dbReference type="ARBA" id="ARBA00022982"/>
    </source>
</evidence>
<evidence type="ECO:0000256" key="12">
    <source>
        <dbReference type="ARBA" id="ARBA00022737"/>
    </source>
</evidence>
<dbReference type="PROSITE" id="PS51007">
    <property type="entry name" value="CYTC"/>
    <property type="match status" value="2"/>
</dbReference>
<proteinExistence type="inferred from homology"/>
<dbReference type="PIRSF" id="PIRSF000006">
    <property type="entry name" value="Cbb3-Cox_fixP"/>
    <property type="match status" value="1"/>
</dbReference>
<protein>
    <recommendedName>
        <fullName evidence="20">Cytochrome c oxidase subunit III</fullName>
    </recommendedName>
</protein>
<dbReference type="EMBL" id="UOFM01000426">
    <property type="protein sequence ID" value="VAW81778.1"/>
    <property type="molecule type" value="Genomic_DNA"/>
</dbReference>
<feature type="domain" description="Cytochrome c" evidence="22">
    <location>
        <begin position="139"/>
        <end position="219"/>
    </location>
</feature>
<evidence type="ECO:0000256" key="13">
    <source>
        <dbReference type="ARBA" id="ARBA00022781"/>
    </source>
</evidence>
<keyword evidence="6" id="KW-1003">Cell membrane</keyword>
<keyword evidence="15 21" id="KW-1133">Transmembrane helix</keyword>
<evidence type="ECO:0000256" key="21">
    <source>
        <dbReference type="SAM" id="Phobius"/>
    </source>
</evidence>
<evidence type="ECO:0000256" key="15">
    <source>
        <dbReference type="ARBA" id="ARBA00022989"/>
    </source>
</evidence>
<evidence type="ECO:0000256" key="1">
    <source>
        <dbReference type="ARBA" id="ARBA00001926"/>
    </source>
</evidence>
<comment type="similarity">
    <text evidence="4">Belongs to the CcoP / FixP family.</text>
</comment>
<dbReference type="InterPro" id="IPR004678">
    <property type="entry name" value="Cyt_c_oxidase_cbb3_su3"/>
</dbReference>
<dbReference type="Gene3D" id="6.10.280.130">
    <property type="match status" value="1"/>
</dbReference>
<dbReference type="GO" id="GO:0006119">
    <property type="term" value="P:oxidative phosphorylation"/>
    <property type="evidence" value="ECO:0007669"/>
    <property type="project" value="UniProtKB-UniPathway"/>
</dbReference>
<evidence type="ECO:0000256" key="8">
    <source>
        <dbReference type="ARBA" id="ARBA00022617"/>
    </source>
</evidence>
<keyword evidence="11" id="KW-0479">Metal-binding</keyword>
<keyword evidence="16 23" id="KW-0560">Oxidoreductase</keyword>
<dbReference type="InterPro" id="IPR038414">
    <property type="entry name" value="CcoP_N_sf"/>
</dbReference>
<dbReference type="GO" id="GO:0046872">
    <property type="term" value="F:metal ion binding"/>
    <property type="evidence" value="ECO:0007669"/>
    <property type="project" value="UniProtKB-KW"/>
</dbReference>
<evidence type="ECO:0000256" key="10">
    <source>
        <dbReference type="ARBA" id="ARBA00022692"/>
    </source>
</evidence>
<dbReference type="Pfam" id="PF13442">
    <property type="entry name" value="Cytochrome_CBB3"/>
    <property type="match status" value="2"/>
</dbReference>
<evidence type="ECO:0000256" key="16">
    <source>
        <dbReference type="ARBA" id="ARBA00023002"/>
    </source>
</evidence>
<evidence type="ECO:0000256" key="3">
    <source>
        <dbReference type="ARBA" id="ARBA00004673"/>
    </source>
</evidence>
<evidence type="ECO:0000256" key="20">
    <source>
        <dbReference type="ARBA" id="ARBA00029635"/>
    </source>
</evidence>
<evidence type="ECO:0000256" key="5">
    <source>
        <dbReference type="ARBA" id="ARBA00022448"/>
    </source>
</evidence>
<dbReference type="GO" id="GO:0009055">
    <property type="term" value="F:electron transfer activity"/>
    <property type="evidence" value="ECO:0007669"/>
    <property type="project" value="InterPro"/>
</dbReference>
<keyword evidence="7" id="KW-0997">Cell inner membrane</keyword>
<feature type="domain" description="Cytochrome c" evidence="22">
    <location>
        <begin position="226"/>
        <end position="307"/>
    </location>
</feature>
<dbReference type="Gene3D" id="1.10.760.10">
    <property type="entry name" value="Cytochrome c-like domain"/>
    <property type="match status" value="2"/>
</dbReference>
<dbReference type="NCBIfam" id="TIGR00782">
    <property type="entry name" value="ccoP"/>
    <property type="match status" value="1"/>
</dbReference>
<comment type="pathway">
    <text evidence="3">Energy metabolism; oxidative phosphorylation.</text>
</comment>
<feature type="transmembrane region" description="Helical" evidence="21">
    <location>
        <begin position="16"/>
        <end position="36"/>
    </location>
</feature>
<keyword evidence="13" id="KW-0375">Hydrogen ion transport</keyword>
<dbReference type="GO" id="GO:0020037">
    <property type="term" value="F:heme binding"/>
    <property type="evidence" value="ECO:0007669"/>
    <property type="project" value="InterPro"/>
</dbReference>
<evidence type="ECO:0000259" key="22">
    <source>
        <dbReference type="PROSITE" id="PS51007"/>
    </source>
</evidence>
<evidence type="ECO:0000256" key="19">
    <source>
        <dbReference type="ARBA" id="ARBA00023136"/>
    </source>
</evidence>
<evidence type="ECO:0000256" key="18">
    <source>
        <dbReference type="ARBA" id="ARBA00023065"/>
    </source>
</evidence>
<dbReference type="InterPro" id="IPR050597">
    <property type="entry name" value="Cytochrome_c_Oxidase_Subunit"/>
</dbReference>
<keyword evidence="18" id="KW-0406">Ion transport</keyword>
<keyword evidence="14" id="KW-0249">Electron transport</keyword>
<dbReference type="GO" id="GO:1902600">
    <property type="term" value="P:proton transmembrane transport"/>
    <property type="evidence" value="ECO:0007669"/>
    <property type="project" value="UniProtKB-KW"/>
</dbReference>
<feature type="transmembrane region" description="Helical" evidence="21">
    <location>
        <begin position="71"/>
        <end position="93"/>
    </location>
</feature>
<keyword evidence="10 21" id="KW-0812">Transmembrane</keyword>
<evidence type="ECO:0000256" key="11">
    <source>
        <dbReference type="ARBA" id="ARBA00022723"/>
    </source>
</evidence>
<dbReference type="InterPro" id="IPR032858">
    <property type="entry name" value="CcoP_N"/>
</dbReference>
<sequence length="311" mass="34260">MNEANLAQDFAFTSEFWSGWIIVLTLGNIFACWWLIRWTAKQRPDEAPEGETTGHVWDETLAEYNNPMPRWWLWMFYISMIFSLVYLVLYPGLGSFRGVLNWTHQNAYAKEMQAADAKFGPLFAQYAAKPIPELAKDSAALRVGERLFVNYCASCHGSDAGGAIGFPSLRDHDWLYGGTPEAITASILDGRSGVMPAWKDALGGEQGVKEVAAYVTSLSGRDADATLVSAGQPRFATYCAACHGADGKGNQALGAPNLTDNIWLYGGSMGVIRKTISEGRNGHMPSHRNFLGEDKAHLLATYIYSLSQEKR</sequence>
<accession>A0A3B0YLF2</accession>
<evidence type="ECO:0000256" key="2">
    <source>
        <dbReference type="ARBA" id="ARBA00004533"/>
    </source>
</evidence>
<dbReference type="Pfam" id="PF14715">
    <property type="entry name" value="FixP_N"/>
    <property type="match status" value="1"/>
</dbReference>
<evidence type="ECO:0000256" key="4">
    <source>
        <dbReference type="ARBA" id="ARBA00006113"/>
    </source>
</evidence>
<dbReference type="PANTHER" id="PTHR33751">
    <property type="entry name" value="CBB3-TYPE CYTOCHROME C OXIDASE SUBUNIT FIXP"/>
    <property type="match status" value="1"/>
</dbReference>